<dbReference type="EMBL" id="OGTV01000081">
    <property type="protein sequence ID" value="SPB25732.1"/>
    <property type="molecule type" value="Genomic_DNA"/>
</dbReference>
<dbReference type="AlphaFoldDB" id="A0A2X0R6B0"/>
<reference evidence="1" key="1">
    <citation type="submission" date="2018-01" db="EMBL/GenBank/DDBJ databases">
        <authorList>
            <person name="Gaut B.S."/>
            <person name="Morton B.R."/>
            <person name="Clegg M.T."/>
            <person name="Duvall M.R."/>
        </authorList>
    </citation>
    <scope>NUCLEOTIDE SEQUENCE</scope>
    <source>
        <strain evidence="1">Lactobacillus helveticus</strain>
    </source>
</reference>
<name>A0A2X0R6B0_LACHE</name>
<gene>
    <name evidence="1" type="ORF">BDKNPLJD_01611</name>
</gene>
<proteinExistence type="predicted"/>
<accession>A0A2X0R6B0</accession>
<evidence type="ECO:0000313" key="1">
    <source>
        <dbReference type="EMBL" id="SPB25732.1"/>
    </source>
</evidence>
<sequence length="30" mass="3551">MKYTLDDFARLIDHTNLHTDATHEGYEETL</sequence>
<organism evidence="1">
    <name type="scientific">Lactobacillus helveticus</name>
    <name type="common">Lactobacillus suntoryeus</name>
    <dbReference type="NCBI Taxonomy" id="1587"/>
    <lineage>
        <taxon>Bacteria</taxon>
        <taxon>Bacillati</taxon>
        <taxon>Bacillota</taxon>
        <taxon>Bacilli</taxon>
        <taxon>Lactobacillales</taxon>
        <taxon>Lactobacillaceae</taxon>
        <taxon>Lactobacillus</taxon>
    </lineage>
</organism>
<protein>
    <submittedName>
        <fullName evidence="1">Uncharacterized protein</fullName>
    </submittedName>
</protein>